<proteinExistence type="predicted"/>
<dbReference type="InterPro" id="IPR027417">
    <property type="entry name" value="P-loop_NTPase"/>
</dbReference>
<dbReference type="InterPro" id="IPR008792">
    <property type="entry name" value="PQQD"/>
</dbReference>
<reference evidence="1" key="1">
    <citation type="submission" date="2024-07" db="EMBL/GenBank/DDBJ databases">
        <authorList>
            <person name="Li J."/>
            <person name="Wei H."/>
            <person name="Ma J."/>
        </authorList>
    </citation>
    <scope>NUCLEOTIDE SEQUENCE</scope>
    <source>
        <strain evidence="1">AMU7</strain>
    </source>
</reference>
<dbReference type="RefSeq" id="WP_369744954.1">
    <property type="nucleotide sequence ID" value="NZ_CP165735.1"/>
</dbReference>
<evidence type="ECO:0000313" key="1">
    <source>
        <dbReference type="EMBL" id="XDV70531.1"/>
    </source>
</evidence>
<accession>A0AB39YL60</accession>
<dbReference type="Pfam" id="PF05402">
    <property type="entry name" value="PqqD"/>
    <property type="match status" value="1"/>
</dbReference>
<protein>
    <submittedName>
        <fullName evidence="1">PqqD family peptide modification chaperone</fullName>
    </submittedName>
</protein>
<dbReference type="SUPFAM" id="SSF53795">
    <property type="entry name" value="PEP carboxykinase-like"/>
    <property type="match status" value="1"/>
</dbReference>
<gene>
    <name evidence="1" type="ORF">ABQM86_16410</name>
</gene>
<sequence>MQTDEILVNALGGLVRIRFDFSRQQFDEVRFEKLHGPWSDAMPEKEAIPVVKDIVAELLWAFPDDDGLPGSVAELSTHTTLAAIEAQRGRLLMLHAAGIAHPSGQVLAFIGPSGRGKTTLARHLGAKYGYVTDETVGIEADGTVHPYRKPLSVIQPGEAYKKQLAPSVLGLGELPAASLALAGLVLVSRRDGYSGAPRIETLGLCEALVEIVPEISYLADMDKPLQTIASHVDRCGALRRVTYSEAFEVLPLIPELMAWEPPEAWEAVLPTGETTGVVSPLAPESYLPAPVLDAVEAGGLTAVLDANRTVHVLDGVGPLVWKSLCEGRDFASLAREVERQFGAPPEQKLEQAVVGILSTLADAGLLVRSPAP</sequence>
<organism evidence="1">
    <name type="scientific">Paenarthrobacter sp. AMU7</name>
    <dbReference type="NCBI Taxonomy" id="3162492"/>
    <lineage>
        <taxon>Bacteria</taxon>
        <taxon>Bacillati</taxon>
        <taxon>Actinomycetota</taxon>
        <taxon>Actinomycetes</taxon>
        <taxon>Micrococcales</taxon>
        <taxon>Micrococcaceae</taxon>
        <taxon>Paenarthrobacter</taxon>
    </lineage>
</organism>
<dbReference type="Gene3D" id="1.10.10.1150">
    <property type="entry name" value="Coenzyme PQQ synthesis protein D (PqqD)"/>
    <property type="match status" value="1"/>
</dbReference>
<dbReference type="Gene3D" id="3.40.50.300">
    <property type="entry name" value="P-loop containing nucleotide triphosphate hydrolases"/>
    <property type="match status" value="1"/>
</dbReference>
<dbReference type="InterPro" id="IPR041881">
    <property type="entry name" value="PqqD_sf"/>
</dbReference>
<dbReference type="AlphaFoldDB" id="A0AB39YL60"/>
<dbReference type="EMBL" id="CP165735">
    <property type="protein sequence ID" value="XDV70531.1"/>
    <property type="molecule type" value="Genomic_DNA"/>
</dbReference>
<name>A0AB39YL60_9MICC</name>